<evidence type="ECO:0000313" key="3">
    <source>
        <dbReference type="Proteomes" id="UP000298030"/>
    </source>
</evidence>
<sequence>MGIDRSHPATDPLQSQGSPGSRIFLQSSEQRWAGAGGQSSAQLPRAEPMTAPGIIPYPTYHFTSIWGTQFPSHSTRLMTYANSGLLLAPHKHFNGVASPPALSQRAMNDMIWAKALLPPDFPRCHDDSVHAELFHLLIAHYSSYLPPSIIQDPLRMLQMLRERSLLLHSADVVEMPTMFSYAHVVHRCPLLEARGASRRKSTPVFVTRFGVSAPNQTHLGRGLGLANGLAAVVRAYRVRRGWGLLGVNPDAELPPSPTTGWPHGHCAEMQAIPPIVEWCESLGLGEDHYLLPYRCTSQGLGRLRCVVTAVLISLSVYSRDIPHGR</sequence>
<accession>A0A4Y7TD21</accession>
<dbReference type="AlphaFoldDB" id="A0A4Y7TD21"/>
<feature type="compositionally biased region" description="Polar residues" evidence="1">
    <location>
        <begin position="12"/>
        <end position="21"/>
    </location>
</feature>
<feature type="region of interest" description="Disordered" evidence="1">
    <location>
        <begin position="1"/>
        <end position="21"/>
    </location>
</feature>
<keyword evidence="3" id="KW-1185">Reference proteome</keyword>
<evidence type="ECO:0000313" key="2">
    <source>
        <dbReference type="EMBL" id="TEB31462.1"/>
    </source>
</evidence>
<gene>
    <name evidence="2" type="ORF">FA13DRAFT_1774423</name>
</gene>
<reference evidence="2 3" key="1">
    <citation type="journal article" date="2019" name="Nat. Ecol. Evol.">
        <title>Megaphylogeny resolves global patterns of mushroom evolution.</title>
        <authorList>
            <person name="Varga T."/>
            <person name="Krizsan K."/>
            <person name="Foldi C."/>
            <person name="Dima B."/>
            <person name="Sanchez-Garcia M."/>
            <person name="Sanchez-Ramirez S."/>
            <person name="Szollosi G.J."/>
            <person name="Szarkandi J.G."/>
            <person name="Papp V."/>
            <person name="Albert L."/>
            <person name="Andreopoulos W."/>
            <person name="Angelini C."/>
            <person name="Antonin V."/>
            <person name="Barry K.W."/>
            <person name="Bougher N.L."/>
            <person name="Buchanan P."/>
            <person name="Buyck B."/>
            <person name="Bense V."/>
            <person name="Catcheside P."/>
            <person name="Chovatia M."/>
            <person name="Cooper J."/>
            <person name="Damon W."/>
            <person name="Desjardin D."/>
            <person name="Finy P."/>
            <person name="Geml J."/>
            <person name="Haridas S."/>
            <person name="Hughes K."/>
            <person name="Justo A."/>
            <person name="Karasinski D."/>
            <person name="Kautmanova I."/>
            <person name="Kiss B."/>
            <person name="Kocsube S."/>
            <person name="Kotiranta H."/>
            <person name="LaButti K.M."/>
            <person name="Lechner B.E."/>
            <person name="Liimatainen K."/>
            <person name="Lipzen A."/>
            <person name="Lukacs Z."/>
            <person name="Mihaltcheva S."/>
            <person name="Morgado L.N."/>
            <person name="Niskanen T."/>
            <person name="Noordeloos M.E."/>
            <person name="Ohm R.A."/>
            <person name="Ortiz-Santana B."/>
            <person name="Ovrebo C."/>
            <person name="Racz N."/>
            <person name="Riley R."/>
            <person name="Savchenko A."/>
            <person name="Shiryaev A."/>
            <person name="Soop K."/>
            <person name="Spirin V."/>
            <person name="Szebenyi C."/>
            <person name="Tomsovsky M."/>
            <person name="Tulloss R.E."/>
            <person name="Uehling J."/>
            <person name="Grigoriev I.V."/>
            <person name="Vagvolgyi C."/>
            <person name="Papp T."/>
            <person name="Martin F.M."/>
            <person name="Miettinen O."/>
            <person name="Hibbett D.S."/>
            <person name="Nagy L.G."/>
        </authorList>
    </citation>
    <scope>NUCLEOTIDE SEQUENCE [LARGE SCALE GENOMIC DNA]</scope>
    <source>
        <strain evidence="2 3">FP101781</strain>
    </source>
</reference>
<dbReference type="EMBL" id="QPFP01000019">
    <property type="protein sequence ID" value="TEB31462.1"/>
    <property type="molecule type" value="Genomic_DNA"/>
</dbReference>
<name>A0A4Y7TD21_COPMI</name>
<proteinExistence type="predicted"/>
<comment type="caution">
    <text evidence="2">The sequence shown here is derived from an EMBL/GenBank/DDBJ whole genome shotgun (WGS) entry which is preliminary data.</text>
</comment>
<organism evidence="2 3">
    <name type="scientific">Coprinellus micaceus</name>
    <name type="common">Glistening ink-cap mushroom</name>
    <name type="synonym">Coprinus micaceus</name>
    <dbReference type="NCBI Taxonomy" id="71717"/>
    <lineage>
        <taxon>Eukaryota</taxon>
        <taxon>Fungi</taxon>
        <taxon>Dikarya</taxon>
        <taxon>Basidiomycota</taxon>
        <taxon>Agaricomycotina</taxon>
        <taxon>Agaricomycetes</taxon>
        <taxon>Agaricomycetidae</taxon>
        <taxon>Agaricales</taxon>
        <taxon>Agaricineae</taxon>
        <taxon>Psathyrellaceae</taxon>
        <taxon>Coprinellus</taxon>
    </lineage>
</organism>
<evidence type="ECO:0000256" key="1">
    <source>
        <dbReference type="SAM" id="MobiDB-lite"/>
    </source>
</evidence>
<protein>
    <submittedName>
        <fullName evidence="2">Uncharacterized protein</fullName>
    </submittedName>
</protein>
<dbReference type="Proteomes" id="UP000298030">
    <property type="component" value="Unassembled WGS sequence"/>
</dbReference>